<evidence type="ECO:0008006" key="3">
    <source>
        <dbReference type="Google" id="ProtNLM"/>
    </source>
</evidence>
<sequence length="285" mass="30941">MEKLLLHKLGMLALAGTLVFSGCRNTDKEDAAPEESLASAEDNARIETEMETLHNMVEADAAERFGAPGQQVAAGVFAPCVTRTWDAATKTLTIDFGSVNCLCKDGAYRRGKIIAVFNGPWRTAGSTVTITLNNYFVNNNQHSGTRLVTNLSNETETSVNYKYRVEVQNAAIAFTDGTTRNWNALREVERVAGQGTATILDDEYLVSGTSSGTNRRGVQFTTTTGQPLRKVFRPGCFRNFISGTVTITNSKQKSMLLNYDPTGTGACDKTASVTVNGKTRTITLR</sequence>
<dbReference type="Proteomes" id="UP000326570">
    <property type="component" value="Unassembled WGS sequence"/>
</dbReference>
<comment type="caution">
    <text evidence="1">The sequence shown here is derived from an EMBL/GenBank/DDBJ whole genome shotgun (WGS) entry which is preliminary data.</text>
</comment>
<dbReference type="PROSITE" id="PS51257">
    <property type="entry name" value="PROKAR_LIPOPROTEIN"/>
    <property type="match status" value="1"/>
</dbReference>
<evidence type="ECO:0000313" key="2">
    <source>
        <dbReference type="Proteomes" id="UP000326570"/>
    </source>
</evidence>
<gene>
    <name evidence="1" type="ORF">F0P94_07680</name>
</gene>
<keyword evidence="2" id="KW-1185">Reference proteome</keyword>
<dbReference type="AlphaFoldDB" id="A0A5N1J564"/>
<organism evidence="1 2">
    <name type="scientific">Adhaeribacter soli</name>
    <dbReference type="NCBI Taxonomy" id="2607655"/>
    <lineage>
        <taxon>Bacteria</taxon>
        <taxon>Pseudomonadati</taxon>
        <taxon>Bacteroidota</taxon>
        <taxon>Cytophagia</taxon>
        <taxon>Cytophagales</taxon>
        <taxon>Hymenobacteraceae</taxon>
        <taxon>Adhaeribacter</taxon>
    </lineage>
</organism>
<proteinExistence type="predicted"/>
<name>A0A5N1J564_9BACT</name>
<accession>A0A5N1J564</accession>
<reference evidence="1 2" key="1">
    <citation type="submission" date="2019-09" db="EMBL/GenBank/DDBJ databases">
        <title>Genome sequence of Adhaeribacter sp. M2.</title>
        <authorList>
            <person name="Srinivasan S."/>
        </authorList>
    </citation>
    <scope>NUCLEOTIDE SEQUENCE [LARGE SCALE GENOMIC DNA]</scope>
    <source>
        <strain evidence="1 2">M2</strain>
    </source>
</reference>
<dbReference type="EMBL" id="VTWT01000003">
    <property type="protein sequence ID" value="KAA9340219.1"/>
    <property type="molecule type" value="Genomic_DNA"/>
</dbReference>
<protein>
    <recommendedName>
        <fullName evidence="3">Lipoprotein</fullName>
    </recommendedName>
</protein>
<dbReference type="RefSeq" id="WP_150903292.1">
    <property type="nucleotide sequence ID" value="NZ_VTWT01000003.1"/>
</dbReference>
<evidence type="ECO:0000313" key="1">
    <source>
        <dbReference type="EMBL" id="KAA9340219.1"/>
    </source>
</evidence>